<dbReference type="InterPro" id="IPR007967">
    <property type="entry name" value="GSKIP_dom"/>
</dbReference>
<protein>
    <submittedName>
        <fullName evidence="3">GSK3-beta interaction protein</fullName>
    </submittedName>
</protein>
<dbReference type="GO" id="GO:0060828">
    <property type="term" value="P:regulation of canonical Wnt signaling pathway"/>
    <property type="evidence" value="ECO:0007669"/>
    <property type="project" value="InterPro"/>
</dbReference>
<dbReference type="OrthoDB" id="5804279at2759"/>
<comment type="similarity">
    <text evidence="1">Belongs to the GSKIP family.</text>
</comment>
<dbReference type="KEGG" id="egl:EGR_05149"/>
<keyword evidence="4" id="KW-1185">Reference proteome</keyword>
<reference evidence="3 4" key="1">
    <citation type="journal article" date="2013" name="Nat. Genet.">
        <title>The genome of the hydatid tapeworm Echinococcus granulosus.</title>
        <authorList>
            <person name="Zheng H."/>
            <person name="Zhang W."/>
            <person name="Zhang L."/>
            <person name="Zhang Z."/>
            <person name="Li J."/>
            <person name="Lu G."/>
            <person name="Zhu Y."/>
            <person name="Wang Y."/>
            <person name="Huang Y."/>
            <person name="Liu J."/>
            <person name="Kang H."/>
            <person name="Chen J."/>
            <person name="Wang L."/>
            <person name="Chen A."/>
            <person name="Yu S."/>
            <person name="Gao Z."/>
            <person name="Jin L."/>
            <person name="Gu W."/>
            <person name="Wang Z."/>
            <person name="Zhao L."/>
            <person name="Shi B."/>
            <person name="Wen H."/>
            <person name="Lin R."/>
            <person name="Jones M.K."/>
            <person name="Brejova B."/>
            <person name="Vinar T."/>
            <person name="Zhao G."/>
            <person name="McManus D.P."/>
            <person name="Chen Z."/>
            <person name="Zhou Y."/>
            <person name="Wang S."/>
        </authorList>
    </citation>
    <scope>NUCLEOTIDE SEQUENCE [LARGE SCALE GENOMIC DNA]</scope>
</reference>
<dbReference type="InterPro" id="IPR037395">
    <property type="entry name" value="GSKIP"/>
</dbReference>
<dbReference type="Gene3D" id="3.30.2280.10">
    <property type="entry name" value="Hypothetical protein (hspc210)"/>
    <property type="match status" value="1"/>
</dbReference>
<dbReference type="CTD" id="36340864"/>
<dbReference type="GeneID" id="36340864"/>
<accession>W6UGC4</accession>
<dbReference type="GO" id="GO:0051018">
    <property type="term" value="F:protein kinase A binding"/>
    <property type="evidence" value="ECO:0007669"/>
    <property type="project" value="TreeGrafter"/>
</dbReference>
<dbReference type="PANTHER" id="PTHR12490:SF4">
    <property type="entry name" value="GSK3B-INTERACTING PROTEIN"/>
    <property type="match status" value="1"/>
</dbReference>
<dbReference type="GO" id="GO:0019207">
    <property type="term" value="F:kinase regulator activity"/>
    <property type="evidence" value="ECO:0007669"/>
    <property type="project" value="TreeGrafter"/>
</dbReference>
<dbReference type="SUPFAM" id="SSF103107">
    <property type="entry name" value="Hypothetical protein c14orf129, hspc210"/>
    <property type="match status" value="1"/>
</dbReference>
<dbReference type="PANTHER" id="PTHR12490">
    <property type="entry name" value="GSK3B-INTERACTING PROTEIN"/>
    <property type="match status" value="1"/>
</dbReference>
<gene>
    <name evidence="3" type="ORF">EGR_05149</name>
</gene>
<dbReference type="Pfam" id="PF05303">
    <property type="entry name" value="GSKIP_dom"/>
    <property type="match status" value="1"/>
</dbReference>
<organism evidence="3 4">
    <name type="scientific">Echinococcus granulosus</name>
    <name type="common">Hydatid tapeworm</name>
    <dbReference type="NCBI Taxonomy" id="6210"/>
    <lineage>
        <taxon>Eukaryota</taxon>
        <taxon>Metazoa</taxon>
        <taxon>Spiralia</taxon>
        <taxon>Lophotrochozoa</taxon>
        <taxon>Platyhelminthes</taxon>
        <taxon>Cestoda</taxon>
        <taxon>Eucestoda</taxon>
        <taxon>Cyclophyllidea</taxon>
        <taxon>Taeniidae</taxon>
        <taxon>Echinococcus</taxon>
        <taxon>Echinococcus granulosus group</taxon>
    </lineage>
</organism>
<dbReference type="Proteomes" id="UP000019149">
    <property type="component" value="Unassembled WGS sequence"/>
</dbReference>
<dbReference type="STRING" id="6210.W6UGC4"/>
<comment type="caution">
    <text evidence="3">The sequence shown here is derived from an EMBL/GenBank/DDBJ whole genome shotgun (WGS) entry which is preliminary data.</text>
</comment>
<evidence type="ECO:0000259" key="2">
    <source>
        <dbReference type="Pfam" id="PF05303"/>
    </source>
</evidence>
<proteinExistence type="inferred from homology"/>
<feature type="domain" description="GSKIP" evidence="2">
    <location>
        <begin position="39"/>
        <end position="151"/>
    </location>
</feature>
<dbReference type="RefSeq" id="XP_024351184.1">
    <property type="nucleotide sequence ID" value="XM_024494398.1"/>
</dbReference>
<evidence type="ECO:0000256" key="1">
    <source>
        <dbReference type="ARBA" id="ARBA00009571"/>
    </source>
</evidence>
<name>W6UGC4_ECHGR</name>
<evidence type="ECO:0000313" key="4">
    <source>
        <dbReference type="Proteomes" id="UP000019149"/>
    </source>
</evidence>
<sequence length="197" mass="21966">MLRRLFFDVVLPTCDWPTSMSSELFTAHMTASEGDKLCTLEAEAAVSETAFGVRDIRVAEALPFSESLAYINLTTLEGEKLCVEISAAGFRPVGVFYDDVVGPVPPPHQEGDEEPEPGMENYETIYALLSARSSGFRHQFSERLAQRLAQLQDQQLLEGDYEEEEEGGYFSLDGYTRGGKPHPSVLRLSSTWNTSWM</sequence>
<dbReference type="InterPro" id="IPR023231">
    <property type="entry name" value="GSKIP_dom_sf"/>
</dbReference>
<dbReference type="AlphaFoldDB" id="W6UGC4"/>
<dbReference type="GO" id="GO:0005737">
    <property type="term" value="C:cytoplasm"/>
    <property type="evidence" value="ECO:0007669"/>
    <property type="project" value="TreeGrafter"/>
</dbReference>
<dbReference type="OMA" id="FAVTEMH"/>
<dbReference type="EMBL" id="APAU02000036">
    <property type="protein sequence ID" value="EUB59988.1"/>
    <property type="molecule type" value="Genomic_DNA"/>
</dbReference>
<evidence type="ECO:0000313" key="3">
    <source>
        <dbReference type="EMBL" id="EUB59988.1"/>
    </source>
</evidence>